<feature type="compositionally biased region" description="Basic and acidic residues" evidence="2">
    <location>
        <begin position="182"/>
        <end position="192"/>
    </location>
</feature>
<comment type="caution">
    <text evidence="3">The sequence shown here is derived from an EMBL/GenBank/DDBJ whole genome shotgun (WGS) entry which is preliminary data.</text>
</comment>
<accession>A0A8T2QI56</accession>
<gene>
    <name evidence="3" type="ORF">KP509_35G066000</name>
</gene>
<feature type="region of interest" description="Disordered" evidence="2">
    <location>
        <begin position="624"/>
        <end position="646"/>
    </location>
</feature>
<feature type="coiled-coil region" evidence="1">
    <location>
        <begin position="68"/>
        <end position="95"/>
    </location>
</feature>
<keyword evidence="4" id="KW-1185">Reference proteome</keyword>
<evidence type="ECO:0000256" key="2">
    <source>
        <dbReference type="SAM" id="MobiDB-lite"/>
    </source>
</evidence>
<reference evidence="3" key="1">
    <citation type="submission" date="2021-08" db="EMBL/GenBank/DDBJ databases">
        <title>WGS assembly of Ceratopteris richardii.</title>
        <authorList>
            <person name="Marchant D.B."/>
            <person name="Chen G."/>
            <person name="Jenkins J."/>
            <person name="Shu S."/>
            <person name="Leebens-Mack J."/>
            <person name="Grimwood J."/>
            <person name="Schmutz J."/>
            <person name="Soltis P."/>
            <person name="Soltis D."/>
            <person name="Chen Z.-H."/>
        </authorList>
    </citation>
    <scope>NUCLEOTIDE SEQUENCE</scope>
    <source>
        <strain evidence="3">Whitten #5841</strain>
        <tissue evidence="3">Leaf</tissue>
    </source>
</reference>
<evidence type="ECO:0000313" key="4">
    <source>
        <dbReference type="Proteomes" id="UP000825935"/>
    </source>
</evidence>
<dbReference type="PANTHER" id="PTHR33701">
    <property type="entry name" value="TRANSMEMBRANE PROTEIN"/>
    <property type="match status" value="1"/>
</dbReference>
<evidence type="ECO:0000256" key="1">
    <source>
        <dbReference type="SAM" id="Coils"/>
    </source>
</evidence>
<name>A0A8T2QI56_CERRI</name>
<dbReference type="EMBL" id="CM035440">
    <property type="protein sequence ID" value="KAH7283205.1"/>
    <property type="molecule type" value="Genomic_DNA"/>
</dbReference>
<organism evidence="3 4">
    <name type="scientific">Ceratopteris richardii</name>
    <name type="common">Triangle waterfern</name>
    <dbReference type="NCBI Taxonomy" id="49495"/>
    <lineage>
        <taxon>Eukaryota</taxon>
        <taxon>Viridiplantae</taxon>
        <taxon>Streptophyta</taxon>
        <taxon>Embryophyta</taxon>
        <taxon>Tracheophyta</taxon>
        <taxon>Polypodiopsida</taxon>
        <taxon>Polypodiidae</taxon>
        <taxon>Polypodiales</taxon>
        <taxon>Pteridineae</taxon>
        <taxon>Pteridaceae</taxon>
        <taxon>Parkerioideae</taxon>
        <taxon>Ceratopteris</taxon>
    </lineage>
</organism>
<keyword evidence="1" id="KW-0175">Coiled coil</keyword>
<protein>
    <submittedName>
        <fullName evidence="3">Uncharacterized protein</fullName>
    </submittedName>
</protein>
<dbReference type="PANTHER" id="PTHR33701:SF2">
    <property type="entry name" value="TRANSMEMBRANE PROTEIN"/>
    <property type="match status" value="1"/>
</dbReference>
<dbReference type="OrthoDB" id="1939754at2759"/>
<proteinExistence type="predicted"/>
<sequence length="677" mass="75342">MTVNQEAMKEDAVCNRIVVESKIQRLFPAMYSDKQGVVDDSAASKTIECLRARLLAERTASKTARRQAQEISEKVKDLHIQLESEIKQRKEAEAALRRLYSVLKEKGIDLGGNVPDDPMDLQAVSNQIVLTGSENQLAEVKESTEVVASPTLEKGHGRMTDGGDGLYGNNAPVDTHSEIHEAEPVDKDQNGDKHKHCSSAKARDTEKGKIQSDWTENDCIKSEWNMQQGHNSDVTSKFKAMLLQIGERIDALSKEQPLSFQLQDLADHVGRMLDIGQDTALICDPKKCYHGCLSTRPDNNCLKGMDTALKAEGFMGRNVPDKGPCIDAVHSIDLTNDIDQTSGQRREELVNTVFPVANTCTQQPRRYDPSGTMFCTPARKDMSVHPNMSPYIHSSVQLPIRDPHIRPCAIQLSKSREPWPSSSIIQSPTVSPYTCTFSASNCIGQDYPCPTEVLNPNACDAKVYDMHPYDEFWSVGRGSGFQREIPPITDHYKMLLRRYFPEGTFSHAHPSGFEDRSSNHELQLHCQGAYPFSQRDLGGENERGHLPSHNGSLSGLDCRNEVAADFNMAFEGKRHYTQEKGSLNATCPAIIHASVPKFFDQNVNGIKQQLPTSGLYDLRMAQPHRYYSPNDDDDDTHPGLHYQSNSLPTSIIPPLDGYSQQSQGMVHLGNGITLYTD</sequence>
<dbReference type="AlphaFoldDB" id="A0A8T2QI56"/>
<feature type="region of interest" description="Disordered" evidence="2">
    <location>
        <begin position="182"/>
        <end position="209"/>
    </location>
</feature>
<evidence type="ECO:0000313" key="3">
    <source>
        <dbReference type="EMBL" id="KAH7283205.1"/>
    </source>
</evidence>
<dbReference type="Proteomes" id="UP000825935">
    <property type="component" value="Chromosome 35"/>
</dbReference>